<gene>
    <name evidence="2" type="ORF">SAMN04487818_101462</name>
</gene>
<evidence type="ECO:0000313" key="3">
    <source>
        <dbReference type="Proteomes" id="UP000199051"/>
    </source>
</evidence>
<feature type="domain" description="FAD-binding FR-type" evidence="1">
    <location>
        <begin position="17"/>
        <end position="144"/>
    </location>
</feature>
<proteinExistence type="predicted"/>
<dbReference type="CDD" id="cd06193">
    <property type="entry name" value="siderophore_interacting"/>
    <property type="match status" value="1"/>
</dbReference>
<dbReference type="GO" id="GO:0016491">
    <property type="term" value="F:oxidoreductase activity"/>
    <property type="evidence" value="ECO:0007669"/>
    <property type="project" value="InterPro"/>
</dbReference>
<dbReference type="STRING" id="155974.SAMN04487818_101462"/>
<dbReference type="InterPro" id="IPR017938">
    <property type="entry name" value="Riboflavin_synthase-like_b-brl"/>
</dbReference>
<sequence>MATPGAARRGPAGRDTLRPYRLTVARTERVTPHTLRVTLTGPDLASYTEVGPEPRCKVLLPPTPDTEVVVPDGVPFWDALADLPESVRPIVRTYTVRAARPADLEIDIDFVLHGDTGPASRWAGSARPGDSVGLYGCLSSFAPPADTAAYLLVGDETSLPAIAGIAASLPAGVPVRVIVEVDSVAEEQPLESAADLAVTWLHRDGAEPGTGTGLLDAVRAESVDQRVFAWVAGESAAVQSIRALLVLERDLTKQRVYFSGYWRRGHAEDD</sequence>
<reference evidence="3" key="1">
    <citation type="submission" date="2016-10" db="EMBL/GenBank/DDBJ databases">
        <authorList>
            <person name="Varghese N."/>
            <person name="Submissions S."/>
        </authorList>
    </citation>
    <scope>NUCLEOTIDE SEQUENCE [LARGE SCALE GENOMIC DNA]</scope>
    <source>
        <strain evidence="3">DSM 44260</strain>
    </source>
</reference>
<keyword evidence="3" id="KW-1185">Reference proteome</keyword>
<dbReference type="EMBL" id="FOGI01000001">
    <property type="protein sequence ID" value="SER06614.1"/>
    <property type="molecule type" value="Genomic_DNA"/>
</dbReference>
<dbReference type="InterPro" id="IPR007037">
    <property type="entry name" value="SIP_rossman_dom"/>
</dbReference>
<dbReference type="RefSeq" id="WP_177215387.1">
    <property type="nucleotide sequence ID" value="NZ_FOGI01000001.1"/>
</dbReference>
<dbReference type="Gene3D" id="2.40.30.10">
    <property type="entry name" value="Translation factors"/>
    <property type="match status" value="1"/>
</dbReference>
<dbReference type="Gene3D" id="3.40.50.80">
    <property type="entry name" value="Nucleotide-binding domain of ferredoxin-NADP reductase (FNR) module"/>
    <property type="match status" value="1"/>
</dbReference>
<dbReference type="Proteomes" id="UP000199051">
    <property type="component" value="Unassembled WGS sequence"/>
</dbReference>
<name>A0A1H9L5A1_9PSEU</name>
<dbReference type="Pfam" id="PF08021">
    <property type="entry name" value="FAD_binding_9"/>
    <property type="match status" value="1"/>
</dbReference>
<dbReference type="InterPro" id="IPR039261">
    <property type="entry name" value="FNR_nucleotide-bd"/>
</dbReference>
<dbReference type="InterPro" id="IPR039374">
    <property type="entry name" value="SIP_fam"/>
</dbReference>
<dbReference type="Pfam" id="PF04954">
    <property type="entry name" value="SIP"/>
    <property type="match status" value="1"/>
</dbReference>
<dbReference type="AlphaFoldDB" id="A0A1H9L5A1"/>
<dbReference type="InterPro" id="IPR013113">
    <property type="entry name" value="SIP_FAD-bd"/>
</dbReference>
<dbReference type="InterPro" id="IPR017927">
    <property type="entry name" value="FAD-bd_FR_type"/>
</dbReference>
<accession>A0A1H9L5A1</accession>
<evidence type="ECO:0000259" key="1">
    <source>
        <dbReference type="PROSITE" id="PS51384"/>
    </source>
</evidence>
<dbReference type="PANTHER" id="PTHR30157:SF0">
    <property type="entry name" value="NADPH-DEPENDENT FERRIC-CHELATE REDUCTASE"/>
    <property type="match status" value="1"/>
</dbReference>
<dbReference type="PANTHER" id="PTHR30157">
    <property type="entry name" value="FERRIC REDUCTASE, NADPH-DEPENDENT"/>
    <property type="match status" value="1"/>
</dbReference>
<protein>
    <submittedName>
        <fullName evidence="2">NADPH-dependent ferric siderophore reductase, contains FAD-binding and SIP domains</fullName>
    </submittedName>
</protein>
<evidence type="ECO:0000313" key="2">
    <source>
        <dbReference type="EMBL" id="SER06614.1"/>
    </source>
</evidence>
<dbReference type="SUPFAM" id="SSF63380">
    <property type="entry name" value="Riboflavin synthase domain-like"/>
    <property type="match status" value="1"/>
</dbReference>
<dbReference type="PROSITE" id="PS51384">
    <property type="entry name" value="FAD_FR"/>
    <property type="match status" value="1"/>
</dbReference>
<organism evidence="2 3">
    <name type="scientific">Actinokineospora terrae</name>
    <dbReference type="NCBI Taxonomy" id="155974"/>
    <lineage>
        <taxon>Bacteria</taxon>
        <taxon>Bacillati</taxon>
        <taxon>Actinomycetota</taxon>
        <taxon>Actinomycetes</taxon>
        <taxon>Pseudonocardiales</taxon>
        <taxon>Pseudonocardiaceae</taxon>
        <taxon>Actinokineospora</taxon>
    </lineage>
</organism>